<evidence type="ECO:0000313" key="1">
    <source>
        <dbReference type="EMBL" id="UWX98481.1"/>
    </source>
</evidence>
<dbReference type="InterPro" id="IPR029278">
    <property type="entry name" value="Imm26"/>
</dbReference>
<organism evidence="1 2">
    <name type="scientific">Arthrobacter zhaoxinii</name>
    <dbReference type="NCBI Taxonomy" id="2964616"/>
    <lineage>
        <taxon>Bacteria</taxon>
        <taxon>Bacillati</taxon>
        <taxon>Actinomycetota</taxon>
        <taxon>Actinomycetes</taxon>
        <taxon>Micrococcales</taxon>
        <taxon>Micrococcaceae</taxon>
        <taxon>Arthrobacter</taxon>
    </lineage>
</organism>
<reference evidence="1" key="1">
    <citation type="submission" date="2022-09" db="EMBL/GenBank/DDBJ databases">
        <title>Novel species in genus Arthrobacter.</title>
        <authorList>
            <person name="Liu Y."/>
        </authorList>
    </citation>
    <scope>NUCLEOTIDE SEQUENCE</scope>
    <source>
        <strain evidence="1">Zg-Y815</strain>
    </source>
</reference>
<proteinExistence type="predicted"/>
<accession>A0ABY5YTM7</accession>
<name>A0ABY5YTM7_9MICC</name>
<evidence type="ECO:0000313" key="2">
    <source>
        <dbReference type="Proteomes" id="UP001059859"/>
    </source>
</evidence>
<sequence>MKDGDVFKIPLGDGRAAVGQVVSSYIGEYYVIIYDFVAPEEEVPSMVSEALESKPLFAGSSLGGRFRSGRWKVLGNMPVDGRKFLPAYKIGWRIPGEYVVENFWGTRRRRATDLEVQILPFRATHSAAFFEHAMQAHVGLNAWHEAFDDVLVGDIVTSADLFDD</sequence>
<dbReference type="Proteomes" id="UP001059859">
    <property type="component" value="Chromosome"/>
</dbReference>
<dbReference type="Pfam" id="PF15428">
    <property type="entry name" value="Imm26"/>
    <property type="match status" value="1"/>
</dbReference>
<dbReference type="EMBL" id="CP104275">
    <property type="protein sequence ID" value="UWX98481.1"/>
    <property type="molecule type" value="Genomic_DNA"/>
</dbReference>
<gene>
    <name evidence="1" type="ORF">N2K95_07495</name>
</gene>
<keyword evidence="2" id="KW-1185">Reference proteome</keyword>
<dbReference type="RefSeq" id="WP_260653564.1">
    <property type="nucleotide sequence ID" value="NZ_CP104275.1"/>
</dbReference>
<protein>
    <submittedName>
        <fullName evidence="1">Immunity 26/phosphotriesterase HocA family protein</fullName>
    </submittedName>
</protein>